<evidence type="ECO:0000313" key="2">
    <source>
        <dbReference type="EMBL" id="KIP04900.1"/>
    </source>
</evidence>
<gene>
    <name evidence="2" type="ORF">PHLGIDRAFT_120317</name>
</gene>
<reference evidence="2 3" key="1">
    <citation type="journal article" date="2014" name="PLoS Genet.">
        <title>Analysis of the Phlebiopsis gigantea genome, transcriptome and secretome provides insight into its pioneer colonization strategies of wood.</title>
        <authorList>
            <person name="Hori C."/>
            <person name="Ishida T."/>
            <person name="Igarashi K."/>
            <person name="Samejima M."/>
            <person name="Suzuki H."/>
            <person name="Master E."/>
            <person name="Ferreira P."/>
            <person name="Ruiz-Duenas F.J."/>
            <person name="Held B."/>
            <person name="Canessa P."/>
            <person name="Larrondo L.F."/>
            <person name="Schmoll M."/>
            <person name="Druzhinina I.S."/>
            <person name="Kubicek C.P."/>
            <person name="Gaskell J.A."/>
            <person name="Kersten P."/>
            <person name="St John F."/>
            <person name="Glasner J."/>
            <person name="Sabat G."/>
            <person name="Splinter BonDurant S."/>
            <person name="Syed K."/>
            <person name="Yadav J."/>
            <person name="Mgbeahuruike A.C."/>
            <person name="Kovalchuk A."/>
            <person name="Asiegbu F.O."/>
            <person name="Lackner G."/>
            <person name="Hoffmeister D."/>
            <person name="Rencoret J."/>
            <person name="Gutierrez A."/>
            <person name="Sun H."/>
            <person name="Lindquist E."/>
            <person name="Barry K."/>
            <person name="Riley R."/>
            <person name="Grigoriev I.V."/>
            <person name="Henrissat B."/>
            <person name="Kues U."/>
            <person name="Berka R.M."/>
            <person name="Martinez A.T."/>
            <person name="Covert S.F."/>
            <person name="Blanchette R.A."/>
            <person name="Cullen D."/>
        </authorList>
    </citation>
    <scope>NUCLEOTIDE SEQUENCE [LARGE SCALE GENOMIC DNA]</scope>
    <source>
        <strain evidence="2 3">11061_1 CR5-6</strain>
    </source>
</reference>
<feature type="compositionally biased region" description="Polar residues" evidence="1">
    <location>
        <begin position="39"/>
        <end position="49"/>
    </location>
</feature>
<dbReference type="EMBL" id="KN840559">
    <property type="protein sequence ID" value="KIP04900.1"/>
    <property type="molecule type" value="Genomic_DNA"/>
</dbReference>
<organism evidence="2 3">
    <name type="scientific">Phlebiopsis gigantea (strain 11061_1 CR5-6)</name>
    <name type="common">White-rot fungus</name>
    <name type="synonym">Peniophora gigantea</name>
    <dbReference type="NCBI Taxonomy" id="745531"/>
    <lineage>
        <taxon>Eukaryota</taxon>
        <taxon>Fungi</taxon>
        <taxon>Dikarya</taxon>
        <taxon>Basidiomycota</taxon>
        <taxon>Agaricomycotina</taxon>
        <taxon>Agaricomycetes</taxon>
        <taxon>Polyporales</taxon>
        <taxon>Phanerochaetaceae</taxon>
        <taxon>Phlebiopsis</taxon>
    </lineage>
</organism>
<dbReference type="HOGENOM" id="CLU_2159323_0_0_1"/>
<feature type="compositionally biased region" description="Basic and acidic residues" evidence="1">
    <location>
        <begin position="13"/>
        <end position="32"/>
    </location>
</feature>
<sequence>MTSVGRPVPARAGGREAAKHEEGPRGQREGHGARAGRATQPSDAPFSSTDGDRHPTPLHTPPQARLLSAFLHVARPPRGNELCMWHGRDTPGGVPTEPGDKIPRGSGSAAG</sequence>
<name>A0A0C3S7U9_PHLG1</name>
<dbReference type="Proteomes" id="UP000053257">
    <property type="component" value="Unassembled WGS sequence"/>
</dbReference>
<evidence type="ECO:0000313" key="3">
    <source>
        <dbReference type="Proteomes" id="UP000053257"/>
    </source>
</evidence>
<protein>
    <submittedName>
        <fullName evidence="2">Uncharacterized protein</fullName>
    </submittedName>
</protein>
<evidence type="ECO:0000256" key="1">
    <source>
        <dbReference type="SAM" id="MobiDB-lite"/>
    </source>
</evidence>
<feature type="region of interest" description="Disordered" evidence="1">
    <location>
        <begin position="1"/>
        <end position="111"/>
    </location>
</feature>
<proteinExistence type="predicted"/>
<keyword evidence="3" id="KW-1185">Reference proteome</keyword>
<dbReference type="AlphaFoldDB" id="A0A0C3S7U9"/>
<accession>A0A0C3S7U9</accession>